<dbReference type="InterPro" id="IPR050321">
    <property type="entry name" value="Glycosyltr_2/OpgH_subfam"/>
</dbReference>
<feature type="transmembrane region" description="Helical" evidence="11">
    <location>
        <begin position="480"/>
        <end position="498"/>
    </location>
</feature>
<dbReference type="Pfam" id="PF07238">
    <property type="entry name" value="PilZ"/>
    <property type="match status" value="1"/>
</dbReference>
<dbReference type="NCBIfam" id="TIGR03030">
    <property type="entry name" value="CelA"/>
    <property type="match status" value="1"/>
</dbReference>
<dbReference type="RefSeq" id="WP_190547070.1">
    <property type="nucleotide sequence ID" value="NZ_CAWPNO010000127.1"/>
</dbReference>
<keyword evidence="6 11" id="KW-0812">Transmembrane</keyword>
<feature type="transmembrane region" description="Helical" evidence="11">
    <location>
        <begin position="510"/>
        <end position="528"/>
    </location>
</feature>
<comment type="caution">
    <text evidence="14">The sequence shown here is derived from an EMBL/GenBank/DDBJ whole genome shotgun (WGS) entry which is preliminary data.</text>
</comment>
<feature type="transmembrane region" description="Helical" evidence="11">
    <location>
        <begin position="43"/>
        <end position="59"/>
    </location>
</feature>
<proteinExistence type="predicted"/>
<sequence>MSSSYRPPRKPGDRQRPKLGNWLIDLTPKFFDRHLEQVGLKQLKWLALLLLIVSVPLVITPIQVWQQGAVAVFLILLGQLVVQAENEESSPEISQYYHLFMIWLSLVTTLRYLYYRLSYTLNFDGWVNSIACLLLLAAELYAILTLVLAYFQTLKIKERQPVNLSTIPEAEWFSVDIYIPTYNEDVEIVRKTALAALACDYALGKKKVYILDDGRPERYPEGDPRREKFRARREQIRQMCQELGCIHMTRNNNEHAKAGNINTAFYKTDGDLVLILDCDHIPSRQFLLHTTGFFYDPKVSFVQTPHWFYNPDPFERNLLTDGKIPVGNELFYKVLQKGNDFWNAAFFCGSAALMRKTHVLEVGGIAVETVTEDCHTALRLHSKGYKSVYYDKIMVAGLAPETFSSYVGQQVRWARGMAQILRLENPLFNPKLKLTLAQRICYFSATSHFLYGYPRLIYAIAPTLFLLFGINSVQGLGLETLAYAIPHILLSLSANYIIYKQVRFSFWNEIFEFAMAFQAGWVTMLALINPKMGSFNVTDKGVSVNKRTFDWQSMRSLLLVTLVVVASLVAIPYWLLLRPEDWQAVLVNTMWSILNLILLVAALLVGFEQPQIRSAHRLQRRLNVVISSNDQVVMGETINISETGALISLESWPNLADEVEIEVMGDFTASATLTARIIRISPYNDTETHLAVDFINTTPAQLDALTLVLYSDVREWYSQKRQYIDRPMASFGFLATSLRRSLRDIKQPSRKKVRKQVQTIGQLYWDGHFFSGVATELGVTGLRLELEDTKAVSSNRILREHDWHTMRTVKPLVGLLLNRDGDELSSSRFVAEITSVEEQPNGKIAIELNFPDKFKQRQDIKIKQLLQVL</sequence>
<dbReference type="Gene3D" id="2.40.10.220">
    <property type="entry name" value="predicted glycosyltransferase like domains"/>
    <property type="match status" value="1"/>
</dbReference>
<evidence type="ECO:0000256" key="5">
    <source>
        <dbReference type="ARBA" id="ARBA00022679"/>
    </source>
</evidence>
<evidence type="ECO:0000256" key="1">
    <source>
        <dbReference type="ARBA" id="ARBA00004429"/>
    </source>
</evidence>
<keyword evidence="8 11" id="KW-1133">Transmembrane helix</keyword>
<keyword evidence="4 11" id="KW-0328">Glycosyltransferase</keyword>
<feature type="transmembrane region" description="Helical" evidence="11">
    <location>
        <begin position="126"/>
        <end position="151"/>
    </location>
</feature>
<keyword evidence="7 11" id="KW-0135">Cellulose biosynthesis</keyword>
<comment type="function">
    <text evidence="11">Catalytic subunit of cellulose synthase. It polymerizes uridine 5'-diphosphate glucose to cellulose.</text>
</comment>
<dbReference type="Pfam" id="PF13632">
    <property type="entry name" value="Glyco_trans_2_3"/>
    <property type="match status" value="1"/>
</dbReference>
<evidence type="ECO:0000256" key="8">
    <source>
        <dbReference type="ARBA" id="ARBA00022989"/>
    </source>
</evidence>
<keyword evidence="2 11" id="KW-1003">Cell membrane</keyword>
<protein>
    <recommendedName>
        <fullName evidence="11">Cellulose synthase catalytic subunit [UDP-forming]</fullName>
        <ecNumber evidence="11">2.4.1.12</ecNumber>
    </recommendedName>
</protein>
<evidence type="ECO:0000256" key="9">
    <source>
        <dbReference type="ARBA" id="ARBA00023136"/>
    </source>
</evidence>
<gene>
    <name evidence="14" type="primary">bcsA</name>
    <name evidence="14" type="ORF">H6G24_34090</name>
</gene>
<feature type="transmembrane region" description="Helical" evidence="11">
    <location>
        <begin position="456"/>
        <end position="474"/>
    </location>
</feature>
<keyword evidence="3 11" id="KW-0997">Cell inner membrane</keyword>
<evidence type="ECO:0000256" key="3">
    <source>
        <dbReference type="ARBA" id="ARBA00022519"/>
    </source>
</evidence>
<evidence type="ECO:0000313" key="14">
    <source>
        <dbReference type="EMBL" id="MBD2200439.1"/>
    </source>
</evidence>
<feature type="transmembrane region" description="Helical" evidence="11">
    <location>
        <begin position="584"/>
        <end position="607"/>
    </location>
</feature>
<organism evidence="14 15">
    <name type="scientific">Calothrix parietina FACHB-288</name>
    <dbReference type="NCBI Taxonomy" id="2692896"/>
    <lineage>
        <taxon>Bacteria</taxon>
        <taxon>Bacillati</taxon>
        <taxon>Cyanobacteriota</taxon>
        <taxon>Cyanophyceae</taxon>
        <taxon>Nostocales</taxon>
        <taxon>Calotrichaceae</taxon>
        <taxon>Calothrix</taxon>
    </lineage>
</organism>
<dbReference type="InterPro" id="IPR003919">
    <property type="entry name" value="Cell_synth_A"/>
</dbReference>
<dbReference type="InterPro" id="IPR029044">
    <property type="entry name" value="Nucleotide-diphossugar_trans"/>
</dbReference>
<keyword evidence="5 11" id="KW-0808">Transferase</keyword>
<accession>A0ABR8AKX3</accession>
<dbReference type="EC" id="2.4.1.12" evidence="11"/>
<keyword evidence="11" id="KW-0973">c-di-GMP</keyword>
<feature type="domain" description="Glycosyltransferase 2-like" evidence="13">
    <location>
        <begin position="272"/>
        <end position="466"/>
    </location>
</feature>
<evidence type="ECO:0000313" key="15">
    <source>
        <dbReference type="Proteomes" id="UP000658514"/>
    </source>
</evidence>
<comment type="pathway">
    <text evidence="11">Glycan metabolism; bacterial cellulose biosynthesis.</text>
</comment>
<evidence type="ECO:0000259" key="13">
    <source>
        <dbReference type="Pfam" id="PF13632"/>
    </source>
</evidence>
<dbReference type="EMBL" id="JACJQH010000089">
    <property type="protein sequence ID" value="MBD2200439.1"/>
    <property type="molecule type" value="Genomic_DNA"/>
</dbReference>
<keyword evidence="9 11" id="KW-0472">Membrane</keyword>
<dbReference type="Proteomes" id="UP000658514">
    <property type="component" value="Unassembled WGS sequence"/>
</dbReference>
<dbReference type="Gene3D" id="3.90.550.10">
    <property type="entry name" value="Spore Coat Polysaccharide Biosynthesis Protein SpsA, Chain A"/>
    <property type="match status" value="1"/>
</dbReference>
<feature type="transmembrane region" description="Helical" evidence="11">
    <location>
        <begin position="96"/>
        <end position="114"/>
    </location>
</feature>
<dbReference type="InterPro" id="IPR001173">
    <property type="entry name" value="Glyco_trans_2-like"/>
</dbReference>
<dbReference type="PANTHER" id="PTHR43867">
    <property type="entry name" value="CELLULOSE SYNTHASE CATALYTIC SUBUNIT A [UDP-FORMING]"/>
    <property type="match status" value="1"/>
</dbReference>
<evidence type="ECO:0000256" key="11">
    <source>
        <dbReference type="RuleBase" id="RU365020"/>
    </source>
</evidence>
<dbReference type="PANTHER" id="PTHR43867:SF2">
    <property type="entry name" value="CELLULOSE SYNTHASE CATALYTIC SUBUNIT A [UDP-FORMING]"/>
    <property type="match status" value="1"/>
</dbReference>
<dbReference type="SUPFAM" id="SSF53448">
    <property type="entry name" value="Nucleotide-diphospho-sugar transferases"/>
    <property type="match status" value="1"/>
</dbReference>
<feature type="transmembrane region" description="Helical" evidence="11">
    <location>
        <begin position="65"/>
        <end position="84"/>
    </location>
</feature>
<dbReference type="SUPFAM" id="SSF141371">
    <property type="entry name" value="PilZ domain-like"/>
    <property type="match status" value="1"/>
</dbReference>
<keyword evidence="15" id="KW-1185">Reference proteome</keyword>
<comment type="catalytic activity">
    <reaction evidence="10 11">
        <text>[(1-&gt;4)-beta-D-glucosyl](n) + UDP-alpha-D-glucose = [(1-&gt;4)-beta-D-glucosyl](n+1) + UDP + H(+)</text>
        <dbReference type="Rhea" id="RHEA:19929"/>
        <dbReference type="Rhea" id="RHEA-COMP:10033"/>
        <dbReference type="Rhea" id="RHEA-COMP:10034"/>
        <dbReference type="ChEBI" id="CHEBI:15378"/>
        <dbReference type="ChEBI" id="CHEBI:18246"/>
        <dbReference type="ChEBI" id="CHEBI:58223"/>
        <dbReference type="ChEBI" id="CHEBI:58885"/>
        <dbReference type="EC" id="2.4.1.12"/>
    </reaction>
</comment>
<dbReference type="PRINTS" id="PR01439">
    <property type="entry name" value="CELLSNTHASEA"/>
</dbReference>
<evidence type="ECO:0000256" key="6">
    <source>
        <dbReference type="ARBA" id="ARBA00022692"/>
    </source>
</evidence>
<evidence type="ECO:0000256" key="10">
    <source>
        <dbReference type="ARBA" id="ARBA00048682"/>
    </source>
</evidence>
<evidence type="ECO:0000256" key="7">
    <source>
        <dbReference type="ARBA" id="ARBA00022916"/>
    </source>
</evidence>
<comment type="cofactor">
    <cofactor evidence="11">
        <name>Mg(2+)</name>
        <dbReference type="ChEBI" id="CHEBI:18420"/>
    </cofactor>
</comment>
<feature type="transmembrane region" description="Helical" evidence="11">
    <location>
        <begin position="557"/>
        <end position="577"/>
    </location>
</feature>
<evidence type="ECO:0000259" key="12">
    <source>
        <dbReference type="Pfam" id="PF07238"/>
    </source>
</evidence>
<evidence type="ECO:0000256" key="4">
    <source>
        <dbReference type="ARBA" id="ARBA00022676"/>
    </source>
</evidence>
<feature type="domain" description="PilZ" evidence="12">
    <location>
        <begin position="611"/>
        <end position="706"/>
    </location>
</feature>
<comment type="subcellular location">
    <subcellularLocation>
        <location evidence="1">Cell inner membrane</location>
        <topology evidence="1">Multi-pass membrane protein</topology>
    </subcellularLocation>
</comment>
<name>A0ABR8AKX3_9CYAN</name>
<evidence type="ECO:0000256" key="2">
    <source>
        <dbReference type="ARBA" id="ARBA00022475"/>
    </source>
</evidence>
<dbReference type="CDD" id="cd06421">
    <property type="entry name" value="CESA_CelA_like"/>
    <property type="match status" value="1"/>
</dbReference>
<dbReference type="InterPro" id="IPR009875">
    <property type="entry name" value="PilZ_domain"/>
</dbReference>
<reference evidence="14 15" key="1">
    <citation type="journal article" date="2020" name="ISME J.">
        <title>Comparative genomics reveals insights into cyanobacterial evolution and habitat adaptation.</title>
        <authorList>
            <person name="Chen M.Y."/>
            <person name="Teng W.K."/>
            <person name="Zhao L."/>
            <person name="Hu C.X."/>
            <person name="Zhou Y.K."/>
            <person name="Han B.P."/>
            <person name="Song L.R."/>
            <person name="Shu W.S."/>
        </authorList>
    </citation>
    <scope>NUCLEOTIDE SEQUENCE [LARGE SCALE GENOMIC DNA]</scope>
    <source>
        <strain evidence="14 15">FACHB-288</strain>
    </source>
</reference>